<protein>
    <recommendedName>
        <fullName evidence="1">ISXO2-like transposase domain-containing protein</fullName>
    </recommendedName>
</protein>
<dbReference type="AlphaFoldDB" id="A0A085N9G8"/>
<dbReference type="InterPro" id="IPR024445">
    <property type="entry name" value="Tnp_ISXO2-like"/>
</dbReference>
<dbReference type="InterPro" id="IPR053164">
    <property type="entry name" value="IS1016-like_transposase"/>
</dbReference>
<organism evidence="2">
    <name type="scientific">Trichuris suis</name>
    <name type="common">pig whipworm</name>
    <dbReference type="NCBI Taxonomy" id="68888"/>
    <lineage>
        <taxon>Eukaryota</taxon>
        <taxon>Metazoa</taxon>
        <taxon>Ecdysozoa</taxon>
        <taxon>Nematoda</taxon>
        <taxon>Enoplea</taxon>
        <taxon>Dorylaimia</taxon>
        <taxon>Trichinellida</taxon>
        <taxon>Trichuridae</taxon>
        <taxon>Trichuris</taxon>
    </lineage>
</organism>
<accession>A0A085N9G8</accession>
<dbReference type="PANTHER" id="PTHR47163">
    <property type="entry name" value="DDE_TNP_IS1595 DOMAIN-CONTAINING PROTEIN"/>
    <property type="match status" value="1"/>
</dbReference>
<feature type="domain" description="ISXO2-like transposase" evidence="1">
    <location>
        <begin position="51"/>
        <end position="187"/>
    </location>
</feature>
<gene>
    <name evidence="2" type="ORF">M514_21628</name>
</gene>
<dbReference type="EMBL" id="KL367527">
    <property type="protein sequence ID" value="KFD66114.1"/>
    <property type="molecule type" value="Genomic_DNA"/>
</dbReference>
<dbReference type="SMART" id="SM01126">
    <property type="entry name" value="DDE_Tnp_IS1595"/>
    <property type="match status" value="1"/>
</dbReference>
<evidence type="ECO:0000259" key="1">
    <source>
        <dbReference type="SMART" id="SM01126"/>
    </source>
</evidence>
<proteinExistence type="predicted"/>
<evidence type="ECO:0000313" key="2">
    <source>
        <dbReference type="EMBL" id="KFD66114.1"/>
    </source>
</evidence>
<dbReference type="Pfam" id="PF12762">
    <property type="entry name" value="DDE_Tnp_IS1595"/>
    <property type="match status" value="1"/>
</dbReference>
<name>A0A085N9G8_9BILA</name>
<dbReference type="Proteomes" id="UP000030758">
    <property type="component" value="Unassembled WGS sequence"/>
</dbReference>
<dbReference type="PANTHER" id="PTHR47163:SF2">
    <property type="entry name" value="SI:DKEY-17M8.2"/>
    <property type="match status" value="1"/>
</dbReference>
<sequence length="219" mass="25268">MMGIMSAFYDIIYRHRMAVVIQKDIIFLVWVEPKSYDSGILHARNWYMSENLSSVRSCKFGFPEEGQPWPAISVSVVFGGICRETKEFFLVLVKNRSRKTLLPLIRNQVRPGSIVVSDGWRAYQGLSAEGYQHMSVNQSVNFVDKDTKARTKTVQSRWSQVKKSNKLRCGAHRMLQSYLAEYVWRRRLASGEDPFERLLRDIAAGGRPNDLRIFEVVLS</sequence>
<reference evidence="2" key="1">
    <citation type="journal article" date="2014" name="Nat. Genet.">
        <title>Genome and transcriptome of the porcine whipworm Trichuris suis.</title>
        <authorList>
            <person name="Jex A.R."/>
            <person name="Nejsum P."/>
            <person name="Schwarz E.M."/>
            <person name="Hu L."/>
            <person name="Young N.D."/>
            <person name="Hall R.S."/>
            <person name="Korhonen P.K."/>
            <person name="Liao S."/>
            <person name="Thamsborg S."/>
            <person name="Xia J."/>
            <person name="Xu P."/>
            <person name="Wang S."/>
            <person name="Scheerlinck J.P."/>
            <person name="Hofmann A."/>
            <person name="Sternberg P.W."/>
            <person name="Wang J."/>
            <person name="Gasser R.B."/>
        </authorList>
    </citation>
    <scope>NUCLEOTIDE SEQUENCE [LARGE SCALE GENOMIC DNA]</scope>
    <source>
        <strain evidence="2">DCEP-RM93F</strain>
    </source>
</reference>